<evidence type="ECO:0000256" key="1">
    <source>
        <dbReference type="SAM" id="Phobius"/>
    </source>
</evidence>
<keyword evidence="1" id="KW-1133">Transmembrane helix</keyword>
<keyword evidence="1" id="KW-0472">Membrane</keyword>
<proteinExistence type="predicted"/>
<dbReference type="InterPro" id="IPR006976">
    <property type="entry name" value="VanZ-like"/>
</dbReference>
<gene>
    <name evidence="3" type="ORF">CK510_05115</name>
</gene>
<dbReference type="Proteomes" id="UP000218238">
    <property type="component" value="Unassembled WGS sequence"/>
</dbReference>
<keyword evidence="1" id="KW-0812">Transmembrane</keyword>
<dbReference type="PANTHER" id="PTHR28008">
    <property type="entry name" value="DOMAIN PROTEIN, PUTATIVE (AFU_ORTHOLOGUE AFUA_3G10980)-RELATED"/>
    <property type="match status" value="1"/>
</dbReference>
<feature type="transmembrane region" description="Helical" evidence="1">
    <location>
        <begin position="20"/>
        <end position="37"/>
    </location>
</feature>
<feature type="transmembrane region" description="Helical" evidence="1">
    <location>
        <begin position="63"/>
        <end position="81"/>
    </location>
</feature>
<feature type="transmembrane region" description="Helical" evidence="1">
    <location>
        <begin position="164"/>
        <end position="182"/>
    </location>
</feature>
<feature type="transmembrane region" description="Helical" evidence="1">
    <location>
        <begin position="123"/>
        <end position="140"/>
    </location>
</feature>
<feature type="transmembrane region" description="Helical" evidence="1">
    <location>
        <begin position="88"/>
        <end position="111"/>
    </location>
</feature>
<name>A0A2A2TN49_9CYAN</name>
<dbReference type="OrthoDB" id="580754at2"/>
<feature type="transmembrane region" description="Helical" evidence="1">
    <location>
        <begin position="448"/>
        <end position="468"/>
    </location>
</feature>
<feature type="transmembrane region" description="Helical" evidence="1">
    <location>
        <begin position="474"/>
        <end position="492"/>
    </location>
</feature>
<dbReference type="InterPro" id="IPR013320">
    <property type="entry name" value="ConA-like_dom_sf"/>
</dbReference>
<protein>
    <recommendedName>
        <fullName evidence="2">VanZ-like domain-containing protein</fullName>
    </recommendedName>
</protein>
<sequence length="506" mass="56617">MRNNNTSVPKYLFGFASDKLLVIASIIIVAIATLYPFNFSIPQNFSISTIFTSFDNTSFFNDQINNVLLFMPLGFGIASIFQRNKVKAFLQIILVIIAGASLSFSVELLQSFLPSRSPTPADILNNSIGTFVGLGCFYLYDSRSFSNIIGSIENSYFSNSNKKIIILFTGYILLTFAIGMSWQNNISLREWNANFPLILGNETTGNRPWQGYISQISFIDEIVSNNQVKLILTNQNYLFKNQDFLIANYDLNGNNNYRDKTGKLPDLLWQGELPKLENRDTEKGIILTPNSWLKSSESAKFVNQKIGETSEFTIITTIASANSNQTGPARIISLSGDSLHRNLTIGQEKQDLQLRLRTPITGQNGSDINISVPKVFSDTNNHRIVITYSKGIINVYVDKYDNVYKFNLLELLPNNQKIFSYAVTFLPLGLCLALLSIIAKRKFNLNRIILAIGILFPSLIVESILIHLNGKSLSFINLAFGMFFTACTALLLQARTALLSKSELIN</sequence>
<dbReference type="EMBL" id="NTFS01000034">
    <property type="protein sequence ID" value="PAX59837.1"/>
    <property type="molecule type" value="Genomic_DNA"/>
</dbReference>
<evidence type="ECO:0000313" key="3">
    <source>
        <dbReference type="EMBL" id="PAX59837.1"/>
    </source>
</evidence>
<evidence type="ECO:0000313" key="4">
    <source>
        <dbReference type="Proteomes" id="UP000218238"/>
    </source>
</evidence>
<dbReference type="AlphaFoldDB" id="A0A2A2TN49"/>
<reference evidence="3 4" key="1">
    <citation type="submission" date="2017-08" db="EMBL/GenBank/DDBJ databases">
        <title>Draft genome sequence of filamentous cyanobacterium Calothrix elsteri CCALA 953.</title>
        <authorList>
            <person name="Gagunashvili A.N."/>
            <person name="Elster J."/>
            <person name="Andresson O.S."/>
        </authorList>
    </citation>
    <scope>NUCLEOTIDE SEQUENCE [LARGE SCALE GENOMIC DNA]</scope>
    <source>
        <strain evidence="3 4">CCALA 953</strain>
    </source>
</reference>
<accession>A0A2A2TN49</accession>
<comment type="caution">
    <text evidence="3">The sequence shown here is derived from an EMBL/GenBank/DDBJ whole genome shotgun (WGS) entry which is preliminary data.</text>
</comment>
<keyword evidence="4" id="KW-1185">Reference proteome</keyword>
<dbReference type="RefSeq" id="WP_095720671.1">
    <property type="nucleotide sequence ID" value="NZ_NTFS01000034.1"/>
</dbReference>
<feature type="transmembrane region" description="Helical" evidence="1">
    <location>
        <begin position="418"/>
        <end position="439"/>
    </location>
</feature>
<feature type="domain" description="VanZ-like" evidence="2">
    <location>
        <begin position="25"/>
        <end position="139"/>
    </location>
</feature>
<dbReference type="SUPFAM" id="SSF49899">
    <property type="entry name" value="Concanavalin A-like lectins/glucanases"/>
    <property type="match status" value="1"/>
</dbReference>
<dbReference type="NCBIfam" id="NF037970">
    <property type="entry name" value="vanZ_1"/>
    <property type="match status" value="1"/>
</dbReference>
<organism evidence="3 4">
    <name type="scientific">Brunnivagina elsteri CCALA 953</name>
    <dbReference type="NCBI Taxonomy" id="987040"/>
    <lineage>
        <taxon>Bacteria</taxon>
        <taxon>Bacillati</taxon>
        <taxon>Cyanobacteriota</taxon>
        <taxon>Cyanophyceae</taxon>
        <taxon>Nostocales</taxon>
        <taxon>Calotrichaceae</taxon>
        <taxon>Brunnivagina</taxon>
    </lineage>
</organism>
<evidence type="ECO:0000259" key="2">
    <source>
        <dbReference type="Pfam" id="PF04892"/>
    </source>
</evidence>
<dbReference type="PANTHER" id="PTHR28008:SF1">
    <property type="entry name" value="DOMAIN PROTEIN, PUTATIVE (AFU_ORTHOLOGUE AFUA_3G10980)-RELATED"/>
    <property type="match status" value="1"/>
</dbReference>
<dbReference type="Pfam" id="PF04892">
    <property type="entry name" value="VanZ"/>
    <property type="match status" value="1"/>
</dbReference>